<organism evidence="1">
    <name type="scientific">Tanacetum cinerariifolium</name>
    <name type="common">Dalmatian daisy</name>
    <name type="synonym">Chrysanthemum cinerariifolium</name>
    <dbReference type="NCBI Taxonomy" id="118510"/>
    <lineage>
        <taxon>Eukaryota</taxon>
        <taxon>Viridiplantae</taxon>
        <taxon>Streptophyta</taxon>
        <taxon>Embryophyta</taxon>
        <taxon>Tracheophyta</taxon>
        <taxon>Spermatophyta</taxon>
        <taxon>Magnoliopsida</taxon>
        <taxon>eudicotyledons</taxon>
        <taxon>Gunneridae</taxon>
        <taxon>Pentapetalae</taxon>
        <taxon>asterids</taxon>
        <taxon>campanulids</taxon>
        <taxon>Asterales</taxon>
        <taxon>Asteraceae</taxon>
        <taxon>Asteroideae</taxon>
        <taxon>Anthemideae</taxon>
        <taxon>Anthemidinae</taxon>
        <taxon>Tanacetum</taxon>
    </lineage>
</organism>
<proteinExistence type="predicted"/>
<comment type="caution">
    <text evidence="1">The sequence shown here is derived from an EMBL/GenBank/DDBJ whole genome shotgun (WGS) entry which is preliminary data.</text>
</comment>
<name>A0A699HIT9_TANCI</name>
<dbReference type="EMBL" id="BKCJ010146874">
    <property type="protein sequence ID" value="GEY03211.1"/>
    <property type="molecule type" value="Genomic_DNA"/>
</dbReference>
<dbReference type="AlphaFoldDB" id="A0A699HIT9"/>
<evidence type="ECO:0000313" key="1">
    <source>
        <dbReference type="EMBL" id="GEY03211.1"/>
    </source>
</evidence>
<reference evidence="1" key="1">
    <citation type="journal article" date="2019" name="Sci. Rep.">
        <title>Draft genome of Tanacetum cinerariifolium, the natural source of mosquito coil.</title>
        <authorList>
            <person name="Yamashiro T."/>
            <person name="Shiraishi A."/>
            <person name="Satake H."/>
            <person name="Nakayama K."/>
        </authorList>
    </citation>
    <scope>NUCLEOTIDE SEQUENCE</scope>
</reference>
<sequence>MVFPNKIGFIITNLYIIGVIEDEKRFGKLVDDDAIRLCLLLALEVIFMGRLLWMIPCSGWLKILKQVIYFHEESRSTSDLRSTIVEYQSSWWIDNNVYFQEHVARAPPIREQHTLFETYLSKLEKARKGGKTGFMVSSIGGTNDNSVRKRWLNDLVITELNFRQHDSDEDIAQDYLREEELRLCLEDEEKLRCEHEKFIVEENRFRLDEANRLKLEEENTLQLEEQKKNK</sequence>
<gene>
    <name evidence="1" type="ORF">Tci_375185</name>
</gene>
<protein>
    <submittedName>
        <fullName evidence="1">Phospholipase-like protein</fullName>
    </submittedName>
</protein>
<accession>A0A699HIT9</accession>